<organism evidence="1 2">
    <name type="scientific">Methanobacterium formicicum</name>
    <dbReference type="NCBI Taxonomy" id="2162"/>
    <lineage>
        <taxon>Archaea</taxon>
        <taxon>Methanobacteriati</taxon>
        <taxon>Methanobacteriota</taxon>
        <taxon>Methanomada group</taxon>
        <taxon>Methanobacteria</taxon>
        <taxon>Methanobacteriales</taxon>
        <taxon>Methanobacteriaceae</taxon>
        <taxon>Methanobacterium</taxon>
    </lineage>
</organism>
<dbReference type="KEGG" id="mfc:BRM9_0758"/>
<dbReference type="Proteomes" id="UP000029661">
    <property type="component" value="Chromosome"/>
</dbReference>
<gene>
    <name evidence="1" type="ORF">BRM9_0758</name>
</gene>
<dbReference type="RefSeq" id="WP_048084865.1">
    <property type="nucleotide sequence ID" value="NZ_CP006933.1"/>
</dbReference>
<sequence>MNGGSQAEECQKELDKLKGRKVLNSWFKTYGKNCWRLYIATDRGKMVMTFCHDWSCPVVEHHEARHDEENPGD</sequence>
<name>A0A089ZH35_METFO</name>
<dbReference type="GeneID" id="24791912"/>
<reference evidence="1 2" key="1">
    <citation type="submission" date="2013-12" db="EMBL/GenBank/DDBJ databases">
        <title>The complete genome sequence of Methanobacterium sp. BRM9.</title>
        <authorList>
            <consortium name="Pastoral Greenhouse Gas Research Consortium"/>
            <person name="Kelly W.J."/>
            <person name="Leahy S.C."/>
            <person name="Perry R."/>
            <person name="Li D."/>
            <person name="Altermann E."/>
            <person name="Lambie S.C."/>
            <person name="Attwood G.T."/>
        </authorList>
    </citation>
    <scope>NUCLEOTIDE SEQUENCE [LARGE SCALE GENOMIC DNA]</scope>
    <source>
        <strain evidence="1 2">BRM9</strain>
    </source>
</reference>
<proteinExistence type="predicted"/>
<dbReference type="OrthoDB" id="80269at2157"/>
<dbReference type="EMBL" id="CP006933">
    <property type="protein sequence ID" value="AIS31578.1"/>
    <property type="molecule type" value="Genomic_DNA"/>
</dbReference>
<evidence type="ECO:0000313" key="2">
    <source>
        <dbReference type="Proteomes" id="UP000029661"/>
    </source>
</evidence>
<protein>
    <submittedName>
        <fullName evidence="1">Uncharacterized protein</fullName>
    </submittedName>
</protein>
<evidence type="ECO:0000313" key="1">
    <source>
        <dbReference type="EMBL" id="AIS31578.1"/>
    </source>
</evidence>
<accession>A0A089ZH35</accession>
<dbReference type="STRING" id="2162.BRM9_0758"/>
<dbReference type="AlphaFoldDB" id="A0A089ZH35"/>